<dbReference type="Pfam" id="PF07715">
    <property type="entry name" value="Plug"/>
    <property type="match status" value="1"/>
</dbReference>
<evidence type="ECO:0000256" key="7">
    <source>
        <dbReference type="ARBA" id="ARBA00022729"/>
    </source>
</evidence>
<dbReference type="Gene3D" id="2.40.170.20">
    <property type="entry name" value="TonB-dependent receptor, beta-barrel domain"/>
    <property type="match status" value="1"/>
</dbReference>
<dbReference type="FunFam" id="2.170.130.10:FF:000001">
    <property type="entry name" value="Catecholate siderophore TonB-dependent receptor"/>
    <property type="match status" value="1"/>
</dbReference>
<proteinExistence type="inferred from homology"/>
<evidence type="ECO:0000256" key="4">
    <source>
        <dbReference type="ARBA" id="ARBA00022452"/>
    </source>
</evidence>
<feature type="domain" description="TonB-dependent receptor-like beta-barrel" evidence="17">
    <location>
        <begin position="243"/>
        <end position="728"/>
    </location>
</feature>
<evidence type="ECO:0000313" key="20">
    <source>
        <dbReference type="Proteomes" id="UP000249229"/>
    </source>
</evidence>
<dbReference type="Proteomes" id="UP000249229">
    <property type="component" value="Unassembled WGS sequence"/>
</dbReference>
<evidence type="ECO:0000259" key="18">
    <source>
        <dbReference type="Pfam" id="PF07715"/>
    </source>
</evidence>
<comment type="caution">
    <text evidence="19">The sequence shown here is derived from an EMBL/GenBank/DDBJ whole genome shotgun (WGS) entry which is preliminary data.</text>
</comment>
<dbReference type="Pfam" id="PF00593">
    <property type="entry name" value="TonB_dep_Rec_b-barrel"/>
    <property type="match status" value="1"/>
</dbReference>
<dbReference type="InterPro" id="IPR010105">
    <property type="entry name" value="TonB_sidphr_rcpt"/>
</dbReference>
<keyword evidence="12 19" id="KW-0675">Receptor</keyword>
<evidence type="ECO:0000256" key="1">
    <source>
        <dbReference type="ARBA" id="ARBA00004571"/>
    </source>
</evidence>
<keyword evidence="8" id="KW-0408">Iron</keyword>
<dbReference type="AlphaFoldDB" id="A0A2W5PDD4"/>
<dbReference type="PANTHER" id="PTHR32552">
    <property type="entry name" value="FERRICHROME IRON RECEPTOR-RELATED"/>
    <property type="match status" value="1"/>
</dbReference>
<keyword evidence="3 14" id="KW-0813">Transport</keyword>
<evidence type="ECO:0000256" key="6">
    <source>
        <dbReference type="ARBA" id="ARBA00022692"/>
    </source>
</evidence>
<comment type="similarity">
    <text evidence="2 14 15">Belongs to the TonB-dependent receptor family.</text>
</comment>
<evidence type="ECO:0000256" key="14">
    <source>
        <dbReference type="PROSITE-ProRule" id="PRU01360"/>
    </source>
</evidence>
<keyword evidence="9" id="KW-0406">Ion transport</keyword>
<keyword evidence="5" id="KW-0410">Iron transport</keyword>
<keyword evidence="10 15" id="KW-0798">TonB box</keyword>
<evidence type="ECO:0000256" key="11">
    <source>
        <dbReference type="ARBA" id="ARBA00023136"/>
    </source>
</evidence>
<dbReference type="PROSITE" id="PS52016">
    <property type="entry name" value="TONB_DEPENDENT_REC_3"/>
    <property type="match status" value="1"/>
</dbReference>
<organism evidence="19 20">
    <name type="scientific">Sphingomonas taxi</name>
    <dbReference type="NCBI Taxonomy" id="1549858"/>
    <lineage>
        <taxon>Bacteria</taxon>
        <taxon>Pseudomonadati</taxon>
        <taxon>Pseudomonadota</taxon>
        <taxon>Alphaproteobacteria</taxon>
        <taxon>Sphingomonadales</taxon>
        <taxon>Sphingomonadaceae</taxon>
        <taxon>Sphingomonas</taxon>
    </lineage>
</organism>
<keyword evidence="13 14" id="KW-0998">Cell outer membrane</keyword>
<dbReference type="NCBIfam" id="TIGR01783">
    <property type="entry name" value="TonB-siderophor"/>
    <property type="match status" value="1"/>
</dbReference>
<dbReference type="GO" id="GO:0038023">
    <property type="term" value="F:signaling receptor activity"/>
    <property type="evidence" value="ECO:0007669"/>
    <property type="project" value="InterPro"/>
</dbReference>
<feature type="signal peptide" evidence="16">
    <location>
        <begin position="1"/>
        <end position="22"/>
    </location>
</feature>
<evidence type="ECO:0000256" key="13">
    <source>
        <dbReference type="ARBA" id="ARBA00023237"/>
    </source>
</evidence>
<dbReference type="InterPro" id="IPR012910">
    <property type="entry name" value="Plug_dom"/>
</dbReference>
<evidence type="ECO:0000256" key="5">
    <source>
        <dbReference type="ARBA" id="ARBA00022496"/>
    </source>
</evidence>
<evidence type="ECO:0000256" key="10">
    <source>
        <dbReference type="ARBA" id="ARBA00023077"/>
    </source>
</evidence>
<keyword evidence="7 16" id="KW-0732">Signal</keyword>
<feature type="domain" description="TonB-dependent receptor plug" evidence="18">
    <location>
        <begin position="56"/>
        <end position="163"/>
    </location>
</feature>
<name>A0A2W5PDD4_9SPHN</name>
<dbReference type="InterPro" id="IPR037066">
    <property type="entry name" value="Plug_dom_sf"/>
</dbReference>
<dbReference type="Gene3D" id="2.170.130.10">
    <property type="entry name" value="TonB-dependent receptor, plug domain"/>
    <property type="match status" value="1"/>
</dbReference>
<dbReference type="PANTHER" id="PTHR32552:SF68">
    <property type="entry name" value="FERRICHROME OUTER MEMBRANE TRANSPORTER_PHAGE RECEPTOR"/>
    <property type="match status" value="1"/>
</dbReference>
<feature type="chain" id="PRO_5015894298" evidence="16">
    <location>
        <begin position="23"/>
        <end position="759"/>
    </location>
</feature>
<accession>A0A2W5PDD4</accession>
<keyword evidence="4 14" id="KW-1134">Transmembrane beta strand</keyword>
<evidence type="ECO:0000256" key="2">
    <source>
        <dbReference type="ARBA" id="ARBA00009810"/>
    </source>
</evidence>
<evidence type="ECO:0000256" key="3">
    <source>
        <dbReference type="ARBA" id="ARBA00022448"/>
    </source>
</evidence>
<evidence type="ECO:0000313" key="19">
    <source>
        <dbReference type="EMBL" id="PZQ63064.1"/>
    </source>
</evidence>
<dbReference type="GO" id="GO:0015891">
    <property type="term" value="P:siderophore transport"/>
    <property type="evidence" value="ECO:0007669"/>
    <property type="project" value="InterPro"/>
</dbReference>
<keyword evidence="11 14" id="KW-0472">Membrane</keyword>
<sequence>MMTRHMLRLSLLLTCALPTGVAAQTSEPAGSEPGDVVVIATGQSKASSASKAETPLIESPQTISVVSREEMDLRAVTTISEALAYTAGVRGEASGIDSRTDEITVRGFSAGGFSSNNNFVDGLRLPSGGQFTRTQFDAFALQQIEVLKGPSGVLYGQSAPGGIINMVSKRPSFASHGELLLQGAGYTDLDRWQFTGGVDLSGPLNDAGTLAARIVGLARGGPTQVQHTNNERYYVSPSITFQPSEALSWTLLAQYQRDQGGATYQFLPRTGTLDAVNGERLAIDDYIGEPGWNTFDRNQILLGSFLRAELTPGLTFRSNVRYTHIDTLYRVNVLAGDALTAAQCTAAAAARPSWYAGCIPGRTVPRRAIQGDGFSDGIALDQQLAGTFNTGPLRHDLLGGVDFFYTDWEHRRDLVTPTGLPASLRGQVEPLIDQFNPVYRGSAYYASSLAPQGYLGTKSDQVGVYLQDQIAWGGLRVSLALRQDWAHDKLRNFTNPAAITYQRTNSDALTGRAGLIYLFDNGLAPYVSYAESFAPQGGDSATNVTGQPFVPTTGDQWEAGLRYEPRGGRAYLTLGAYRITQQNILTAAANNTCVAITGCQTQTGEAVIRGVEFEARAQTRVGLTLVGSATRNWSEVTKTSVAAQLGKDFPQVPDWLLSGFLDYRLPETVLPGLGFGGGVRYTGAIYGDAANTIRIPDYTLFDAFIRYDLGGAIARGRGMSLSVNAKNLANKTYLSLCGGPQSCYYGSGRTVTARLQYRW</sequence>
<evidence type="ECO:0000259" key="17">
    <source>
        <dbReference type="Pfam" id="PF00593"/>
    </source>
</evidence>
<evidence type="ECO:0000256" key="16">
    <source>
        <dbReference type="SAM" id="SignalP"/>
    </source>
</evidence>
<keyword evidence="6 14" id="KW-0812">Transmembrane</keyword>
<dbReference type="InterPro" id="IPR036942">
    <property type="entry name" value="Beta-barrel_TonB_sf"/>
</dbReference>
<comment type="subcellular location">
    <subcellularLocation>
        <location evidence="1 14">Cell outer membrane</location>
        <topology evidence="1 14">Multi-pass membrane protein</topology>
    </subcellularLocation>
</comment>
<dbReference type="GO" id="GO:0015344">
    <property type="term" value="F:siderophore uptake transmembrane transporter activity"/>
    <property type="evidence" value="ECO:0007669"/>
    <property type="project" value="TreeGrafter"/>
</dbReference>
<dbReference type="InterPro" id="IPR039426">
    <property type="entry name" value="TonB-dep_rcpt-like"/>
</dbReference>
<dbReference type="GO" id="GO:0009279">
    <property type="term" value="C:cell outer membrane"/>
    <property type="evidence" value="ECO:0007669"/>
    <property type="project" value="UniProtKB-SubCell"/>
</dbReference>
<dbReference type="SUPFAM" id="SSF56935">
    <property type="entry name" value="Porins"/>
    <property type="match status" value="1"/>
</dbReference>
<dbReference type="EMBL" id="QFQI01000001">
    <property type="protein sequence ID" value="PZQ63064.1"/>
    <property type="molecule type" value="Genomic_DNA"/>
</dbReference>
<gene>
    <name evidence="19" type="ORF">DI544_02495</name>
</gene>
<reference evidence="19 20" key="1">
    <citation type="submission" date="2017-08" db="EMBL/GenBank/DDBJ databases">
        <title>Infants hospitalized years apart are colonized by the same room-sourced microbial strains.</title>
        <authorList>
            <person name="Brooks B."/>
            <person name="Olm M.R."/>
            <person name="Firek B.A."/>
            <person name="Baker R."/>
            <person name="Thomas B.C."/>
            <person name="Morowitz M.J."/>
            <person name="Banfield J.F."/>
        </authorList>
    </citation>
    <scope>NUCLEOTIDE SEQUENCE [LARGE SCALE GENOMIC DNA]</scope>
    <source>
        <strain evidence="19">S2_005_001_R1_22</strain>
    </source>
</reference>
<evidence type="ECO:0000256" key="9">
    <source>
        <dbReference type="ARBA" id="ARBA00023065"/>
    </source>
</evidence>
<evidence type="ECO:0000256" key="15">
    <source>
        <dbReference type="RuleBase" id="RU003357"/>
    </source>
</evidence>
<evidence type="ECO:0000256" key="12">
    <source>
        <dbReference type="ARBA" id="ARBA00023170"/>
    </source>
</evidence>
<protein>
    <submittedName>
        <fullName evidence="19">TonB-dependent siderophore receptor</fullName>
    </submittedName>
</protein>
<dbReference type="InterPro" id="IPR000531">
    <property type="entry name" value="Beta-barrel_TonB"/>
</dbReference>
<dbReference type="CDD" id="cd01347">
    <property type="entry name" value="ligand_gated_channel"/>
    <property type="match status" value="1"/>
</dbReference>
<evidence type="ECO:0000256" key="8">
    <source>
        <dbReference type="ARBA" id="ARBA00023004"/>
    </source>
</evidence>